<feature type="compositionally biased region" description="Low complexity" evidence="1">
    <location>
        <begin position="582"/>
        <end position="598"/>
    </location>
</feature>
<gene>
    <name evidence="2" type="ORF">C8A05DRAFT_34581</name>
</gene>
<feature type="compositionally biased region" description="Basic and acidic residues" evidence="1">
    <location>
        <begin position="49"/>
        <end position="58"/>
    </location>
</feature>
<keyword evidence="3" id="KW-1185">Reference proteome</keyword>
<feature type="compositionally biased region" description="Basic residues" evidence="1">
    <location>
        <begin position="251"/>
        <end position="265"/>
    </location>
</feature>
<feature type="compositionally biased region" description="Polar residues" evidence="1">
    <location>
        <begin position="108"/>
        <end position="125"/>
    </location>
</feature>
<feature type="compositionally biased region" description="Polar residues" evidence="1">
    <location>
        <begin position="143"/>
        <end position="153"/>
    </location>
</feature>
<evidence type="ECO:0000313" key="3">
    <source>
        <dbReference type="Proteomes" id="UP001303889"/>
    </source>
</evidence>
<evidence type="ECO:0000313" key="2">
    <source>
        <dbReference type="EMBL" id="KAK3901721.1"/>
    </source>
</evidence>
<sequence>MAAVPGPDGALPSSEAASAGLTAEVPPSQVLASQQAPQNGSQQKPQQHSQHESQEHFGQELQENPQPLREDTLDRKIPPAANQESSPGENEGIPQDSAPAATEMFPETVSNSDTQTLNLTDGTNSEGDDEGNNFFAAIHRHNTTNLGTPTKGVSNNSPSTTHPPSAERRNFVERYKYSGQKSRSETETKTMAGSDPPAAAPAHSRDNGAEVIDLTALSDGSGPEGNNNPSTPRKRRRHRYSGSGSSSKREEKRRRLSSSGKKVKKERRDKGKEREAPPPLMPNQNQSQNQGFQAAAFGQGNALHPPHDGHHHQLRRQEGPWPLASQVGGTNGHANMVGIIGSNTVHPPDVERAMDNEVQFRFELLRASLPGNSNNPRPPRPAAENNGRVPEAFRPVNDVDMFNSFTAKVPEKRATQVVANVPGPSLPFNPNGAKNTGRRPKAPKPTPPPNQPQAAQYSQALRRSTSIKRCIGLSLFSTTKRYINPKNGGFPKRFIGLKSSITPTRIGTTQRSTMLKTSITPRRRNTLPNLACHCHIPPHAPSSRLISLLPPAPRRRRATGRRATSRSRGKSSNPLPPPPSHLPARPSRSRSLSSNTHPFPSPPKRL</sequence>
<feature type="compositionally biased region" description="Low complexity" evidence="1">
    <location>
        <begin position="154"/>
        <end position="164"/>
    </location>
</feature>
<reference evidence="2" key="2">
    <citation type="submission" date="2023-05" db="EMBL/GenBank/DDBJ databases">
        <authorList>
            <consortium name="Lawrence Berkeley National Laboratory"/>
            <person name="Steindorff A."/>
            <person name="Hensen N."/>
            <person name="Bonometti L."/>
            <person name="Westerberg I."/>
            <person name="Brannstrom I.O."/>
            <person name="Guillou S."/>
            <person name="Cros-Aarteil S."/>
            <person name="Calhoun S."/>
            <person name="Haridas S."/>
            <person name="Kuo A."/>
            <person name="Mondo S."/>
            <person name="Pangilinan J."/>
            <person name="Riley R."/>
            <person name="Labutti K."/>
            <person name="Andreopoulos B."/>
            <person name="Lipzen A."/>
            <person name="Chen C."/>
            <person name="Yanf M."/>
            <person name="Daum C."/>
            <person name="Ng V."/>
            <person name="Clum A."/>
            <person name="Ohm R."/>
            <person name="Martin F."/>
            <person name="Silar P."/>
            <person name="Natvig D."/>
            <person name="Lalanne C."/>
            <person name="Gautier V."/>
            <person name="Ament-Velasquez S.L."/>
            <person name="Kruys A."/>
            <person name="Hutchinson M.I."/>
            <person name="Powell A.J."/>
            <person name="Barry K."/>
            <person name="Miller A.N."/>
            <person name="Grigoriev I.V."/>
            <person name="Debuchy R."/>
            <person name="Gladieux P."/>
            <person name="Thoren M.H."/>
            <person name="Johannesson H."/>
        </authorList>
    </citation>
    <scope>NUCLEOTIDE SEQUENCE</scope>
    <source>
        <strain evidence="2">CBS 103.79</strain>
    </source>
</reference>
<feature type="region of interest" description="Disordered" evidence="1">
    <location>
        <begin position="420"/>
        <end position="458"/>
    </location>
</feature>
<accession>A0AAN6MK65</accession>
<feature type="compositionally biased region" description="Low complexity" evidence="1">
    <location>
        <begin position="34"/>
        <end position="48"/>
    </location>
</feature>
<feature type="compositionally biased region" description="Basic residues" evidence="1">
    <location>
        <begin position="553"/>
        <end position="569"/>
    </location>
</feature>
<evidence type="ECO:0000256" key="1">
    <source>
        <dbReference type="SAM" id="MobiDB-lite"/>
    </source>
</evidence>
<reference evidence="2" key="1">
    <citation type="journal article" date="2023" name="Mol. Phylogenet. Evol.">
        <title>Genome-scale phylogeny and comparative genomics of the fungal order Sordariales.</title>
        <authorList>
            <person name="Hensen N."/>
            <person name="Bonometti L."/>
            <person name="Westerberg I."/>
            <person name="Brannstrom I.O."/>
            <person name="Guillou S."/>
            <person name="Cros-Aarteil S."/>
            <person name="Calhoun S."/>
            <person name="Haridas S."/>
            <person name="Kuo A."/>
            <person name="Mondo S."/>
            <person name="Pangilinan J."/>
            <person name="Riley R."/>
            <person name="LaButti K."/>
            <person name="Andreopoulos B."/>
            <person name="Lipzen A."/>
            <person name="Chen C."/>
            <person name="Yan M."/>
            <person name="Daum C."/>
            <person name="Ng V."/>
            <person name="Clum A."/>
            <person name="Steindorff A."/>
            <person name="Ohm R.A."/>
            <person name="Martin F."/>
            <person name="Silar P."/>
            <person name="Natvig D.O."/>
            <person name="Lalanne C."/>
            <person name="Gautier V."/>
            <person name="Ament-Velasquez S.L."/>
            <person name="Kruys A."/>
            <person name="Hutchinson M.I."/>
            <person name="Powell A.J."/>
            <person name="Barry K."/>
            <person name="Miller A.N."/>
            <person name="Grigoriev I.V."/>
            <person name="Debuchy R."/>
            <person name="Gladieux P."/>
            <person name="Hiltunen Thoren M."/>
            <person name="Johannesson H."/>
        </authorList>
    </citation>
    <scope>NUCLEOTIDE SEQUENCE</scope>
    <source>
        <strain evidence="2">CBS 103.79</strain>
    </source>
</reference>
<dbReference type="Proteomes" id="UP001303889">
    <property type="component" value="Unassembled WGS sequence"/>
</dbReference>
<feature type="compositionally biased region" description="Basic and acidic residues" evidence="1">
    <location>
        <begin position="165"/>
        <end position="188"/>
    </location>
</feature>
<feature type="compositionally biased region" description="Basic and acidic residues" evidence="1">
    <location>
        <begin position="68"/>
        <end position="77"/>
    </location>
</feature>
<proteinExistence type="predicted"/>
<feature type="region of interest" description="Disordered" evidence="1">
    <location>
        <begin position="1"/>
        <end position="316"/>
    </location>
</feature>
<feature type="compositionally biased region" description="Basic and acidic residues" evidence="1">
    <location>
        <begin position="266"/>
        <end position="276"/>
    </location>
</feature>
<feature type="region of interest" description="Disordered" evidence="1">
    <location>
        <begin position="542"/>
        <end position="606"/>
    </location>
</feature>
<feature type="non-terminal residue" evidence="2">
    <location>
        <position position="606"/>
    </location>
</feature>
<dbReference type="EMBL" id="MU855559">
    <property type="protein sequence ID" value="KAK3901721.1"/>
    <property type="molecule type" value="Genomic_DNA"/>
</dbReference>
<feature type="region of interest" description="Disordered" evidence="1">
    <location>
        <begin position="367"/>
        <end position="390"/>
    </location>
</feature>
<feature type="compositionally biased region" description="Low complexity" evidence="1">
    <location>
        <begin position="283"/>
        <end position="302"/>
    </location>
</feature>
<dbReference type="AlphaFoldDB" id="A0AAN6MK65"/>
<protein>
    <submittedName>
        <fullName evidence="2">Uncharacterized protein</fullName>
    </submittedName>
</protein>
<name>A0AAN6MK65_9PEZI</name>
<organism evidence="2 3">
    <name type="scientific">Staphylotrichum tortipilum</name>
    <dbReference type="NCBI Taxonomy" id="2831512"/>
    <lineage>
        <taxon>Eukaryota</taxon>
        <taxon>Fungi</taxon>
        <taxon>Dikarya</taxon>
        <taxon>Ascomycota</taxon>
        <taxon>Pezizomycotina</taxon>
        <taxon>Sordariomycetes</taxon>
        <taxon>Sordariomycetidae</taxon>
        <taxon>Sordariales</taxon>
        <taxon>Chaetomiaceae</taxon>
        <taxon>Staphylotrichum</taxon>
    </lineage>
</organism>
<comment type="caution">
    <text evidence="2">The sequence shown here is derived from an EMBL/GenBank/DDBJ whole genome shotgun (WGS) entry which is preliminary data.</text>
</comment>